<dbReference type="Pfam" id="PF07690">
    <property type="entry name" value="MFS_1"/>
    <property type="match status" value="1"/>
</dbReference>
<accession>A0A7G6YCZ6</accession>
<feature type="transmembrane region" description="Helical" evidence="7">
    <location>
        <begin position="164"/>
        <end position="187"/>
    </location>
</feature>
<feature type="transmembrane region" description="Helical" evidence="7">
    <location>
        <begin position="275"/>
        <end position="295"/>
    </location>
</feature>
<dbReference type="Gene3D" id="1.20.1720.10">
    <property type="entry name" value="Multidrug resistance protein D"/>
    <property type="match status" value="1"/>
</dbReference>
<dbReference type="PROSITE" id="PS50850">
    <property type="entry name" value="MFS"/>
    <property type="match status" value="1"/>
</dbReference>
<feature type="transmembrane region" description="Helical" evidence="7">
    <location>
        <begin position="332"/>
        <end position="350"/>
    </location>
</feature>
<dbReference type="InterPro" id="IPR011701">
    <property type="entry name" value="MFS"/>
</dbReference>
<evidence type="ECO:0000256" key="3">
    <source>
        <dbReference type="ARBA" id="ARBA00022475"/>
    </source>
</evidence>
<evidence type="ECO:0000256" key="4">
    <source>
        <dbReference type="ARBA" id="ARBA00022692"/>
    </source>
</evidence>
<feature type="transmembrane region" description="Helical" evidence="7">
    <location>
        <begin position="356"/>
        <end position="377"/>
    </location>
</feature>
<evidence type="ECO:0000259" key="8">
    <source>
        <dbReference type="PROSITE" id="PS50850"/>
    </source>
</evidence>
<evidence type="ECO:0000256" key="1">
    <source>
        <dbReference type="ARBA" id="ARBA00004651"/>
    </source>
</evidence>
<dbReference type="PANTHER" id="PTHR42718:SF46">
    <property type="entry name" value="BLR6921 PROTEIN"/>
    <property type="match status" value="1"/>
</dbReference>
<evidence type="ECO:0000313" key="9">
    <source>
        <dbReference type="EMBL" id="QNE36361.1"/>
    </source>
</evidence>
<dbReference type="RefSeq" id="WP_185275795.1">
    <property type="nucleotide sequence ID" value="NZ_CP043641.1"/>
</dbReference>
<feature type="transmembrane region" description="Helical" evidence="7">
    <location>
        <begin position="48"/>
        <end position="69"/>
    </location>
</feature>
<feature type="transmembrane region" description="Helical" evidence="7">
    <location>
        <begin position="398"/>
        <end position="416"/>
    </location>
</feature>
<dbReference type="PANTHER" id="PTHR42718">
    <property type="entry name" value="MAJOR FACILITATOR SUPERFAMILY MULTIDRUG TRANSPORTER MFSC"/>
    <property type="match status" value="1"/>
</dbReference>
<keyword evidence="3" id="KW-1003">Cell membrane</keyword>
<dbReference type="Proteomes" id="UP000515511">
    <property type="component" value="Chromosome"/>
</dbReference>
<reference evidence="10" key="1">
    <citation type="submission" date="2019-09" db="EMBL/GenBank/DDBJ databases">
        <title>Antimicrobial potential of Antarctic Bacteria.</title>
        <authorList>
            <person name="Benaud N."/>
            <person name="Edwards R.J."/>
            <person name="Ferrari B.C."/>
        </authorList>
    </citation>
    <scope>NUCLEOTIDE SEQUENCE [LARGE SCALE GENOMIC DNA]</scope>
    <source>
        <strain evidence="10">INR9</strain>
    </source>
</reference>
<feature type="transmembrane region" description="Helical" evidence="7">
    <location>
        <begin position="436"/>
        <end position="457"/>
    </location>
</feature>
<proteinExistence type="predicted"/>
<evidence type="ECO:0000256" key="2">
    <source>
        <dbReference type="ARBA" id="ARBA00022448"/>
    </source>
</evidence>
<dbReference type="SUPFAM" id="SSF103473">
    <property type="entry name" value="MFS general substrate transporter"/>
    <property type="match status" value="1"/>
</dbReference>
<evidence type="ECO:0000313" key="10">
    <source>
        <dbReference type="Proteomes" id="UP000515511"/>
    </source>
</evidence>
<dbReference type="KEGG" id="lse:F1C12_15400"/>
<gene>
    <name evidence="9" type="ORF">F1C12_15400</name>
</gene>
<feature type="transmembrane region" description="Helical" evidence="7">
    <location>
        <begin position="301"/>
        <end position="320"/>
    </location>
</feature>
<dbReference type="GO" id="GO:0005886">
    <property type="term" value="C:plasma membrane"/>
    <property type="evidence" value="ECO:0007669"/>
    <property type="project" value="UniProtKB-SubCell"/>
</dbReference>
<dbReference type="InterPro" id="IPR036259">
    <property type="entry name" value="MFS_trans_sf"/>
</dbReference>
<evidence type="ECO:0000256" key="5">
    <source>
        <dbReference type="ARBA" id="ARBA00022989"/>
    </source>
</evidence>
<feature type="domain" description="Major facilitator superfamily (MFS) profile" evidence="8">
    <location>
        <begin position="12"/>
        <end position="460"/>
    </location>
</feature>
<feature type="transmembrane region" description="Helical" evidence="7">
    <location>
        <begin position="199"/>
        <end position="216"/>
    </location>
</feature>
<dbReference type="EMBL" id="CP043641">
    <property type="protein sequence ID" value="QNE36361.1"/>
    <property type="molecule type" value="Genomic_DNA"/>
</dbReference>
<organism evidence="9 10">
    <name type="scientific">Leifsonia shinshuensis</name>
    <dbReference type="NCBI Taxonomy" id="150026"/>
    <lineage>
        <taxon>Bacteria</taxon>
        <taxon>Bacillati</taxon>
        <taxon>Actinomycetota</taxon>
        <taxon>Actinomycetes</taxon>
        <taxon>Micrococcales</taxon>
        <taxon>Microbacteriaceae</taxon>
        <taxon>Leifsonia</taxon>
    </lineage>
</organism>
<name>A0A7G6YCZ6_9MICO</name>
<keyword evidence="4 7" id="KW-0812">Transmembrane</keyword>
<protein>
    <submittedName>
        <fullName evidence="9">MFS transporter</fullName>
    </submittedName>
</protein>
<keyword evidence="2" id="KW-0813">Transport</keyword>
<evidence type="ECO:0000256" key="6">
    <source>
        <dbReference type="ARBA" id="ARBA00023136"/>
    </source>
</evidence>
<dbReference type="InterPro" id="IPR020846">
    <property type="entry name" value="MFS_dom"/>
</dbReference>
<feature type="transmembrane region" description="Helical" evidence="7">
    <location>
        <begin position="103"/>
        <end position="124"/>
    </location>
</feature>
<dbReference type="GO" id="GO:0022857">
    <property type="term" value="F:transmembrane transporter activity"/>
    <property type="evidence" value="ECO:0007669"/>
    <property type="project" value="InterPro"/>
</dbReference>
<evidence type="ECO:0000256" key="7">
    <source>
        <dbReference type="SAM" id="Phobius"/>
    </source>
</evidence>
<keyword evidence="6 7" id="KW-0472">Membrane</keyword>
<feature type="transmembrane region" description="Helical" evidence="7">
    <location>
        <begin position="228"/>
        <end position="245"/>
    </location>
</feature>
<keyword evidence="5 7" id="KW-1133">Transmembrane helix</keyword>
<feature type="transmembrane region" description="Helical" evidence="7">
    <location>
        <begin position="136"/>
        <end position="158"/>
    </location>
</feature>
<feature type="transmembrane region" description="Helical" evidence="7">
    <location>
        <begin position="78"/>
        <end position="97"/>
    </location>
</feature>
<sequence>MTRTAVSFSRGLALLVAATFFMENLDGTIIQTAAPTMAREFGVAPADVSVAMVAYLLAVAAGIPATGWLSRRLGIRPVLLTAIVVFTVASLLCAFAPSLTLLTVARVLQGIGGALMVPVGRLAVLRDIDPVDLLDAIAYLTWPALIAPVIAPALGGILSDTIGWRWIFLINLPFGLAAVVAGLVLVPHTERQRDLRFDGRGYAAIALALVLLTAGAEGLSAEDGRLQLAGGAAILVAIAVGWAAITRSRGREHALFDWGVLRLHSFRAGNISGGVYRMIITGAPFLFTLLFQLAYGWSATVAGLTVIAIFVGNLAIKPFTTPLIRRLGFRTVLIWSNLLGMLVLAAFVGIGPAAPLPVLLLLLVASGVFRSIGFSAYNTLQFADVEAGDTNNANTLASALQQVATALGLAVVAVFVRASTAVSEGVTGSALPGYHWAFALAAALLLVPLAGAFQLPHDAGARATARR</sequence>
<comment type="subcellular location">
    <subcellularLocation>
        <location evidence="1">Cell membrane</location>
        <topology evidence="1">Multi-pass membrane protein</topology>
    </subcellularLocation>
</comment>
<dbReference type="AlphaFoldDB" id="A0A7G6YCZ6"/>
<dbReference type="Gene3D" id="1.20.1250.20">
    <property type="entry name" value="MFS general substrate transporter like domains"/>
    <property type="match status" value="1"/>
</dbReference>